<evidence type="ECO:0000313" key="2">
    <source>
        <dbReference type="Proteomes" id="UP001210380"/>
    </source>
</evidence>
<organism evidence="1 2">
    <name type="scientific">Saccharopolyspora oryzae</name>
    <dbReference type="NCBI Taxonomy" id="2997343"/>
    <lineage>
        <taxon>Bacteria</taxon>
        <taxon>Bacillati</taxon>
        <taxon>Actinomycetota</taxon>
        <taxon>Actinomycetes</taxon>
        <taxon>Pseudonocardiales</taxon>
        <taxon>Pseudonocardiaceae</taxon>
        <taxon>Saccharopolyspora</taxon>
    </lineage>
</organism>
<dbReference type="PANTHER" id="PTHR42305:SF1">
    <property type="entry name" value="MEMBRANE PROTEIN RV1733C-RELATED"/>
    <property type="match status" value="1"/>
</dbReference>
<dbReference type="PANTHER" id="PTHR42305">
    <property type="entry name" value="MEMBRANE PROTEIN RV1733C-RELATED"/>
    <property type="match status" value="1"/>
</dbReference>
<reference evidence="1 2" key="1">
    <citation type="submission" date="2022-11" db="EMBL/GenBank/DDBJ databases">
        <title>Draft genome sequence of Saccharopolyspora sp. WRP15-2 isolated from rhizosphere soils of wild rice in Thailand.</title>
        <authorList>
            <person name="Duangmal K."/>
            <person name="Kammanee S."/>
            <person name="Muangham S."/>
        </authorList>
    </citation>
    <scope>NUCLEOTIDE SEQUENCE [LARGE SCALE GENOMIC DNA]</scope>
    <source>
        <strain evidence="1 2">WRP15-2</strain>
    </source>
</reference>
<dbReference type="EMBL" id="JAQGLA010000007">
    <property type="protein sequence ID" value="MDA3625129.1"/>
    <property type="molecule type" value="Genomic_DNA"/>
</dbReference>
<proteinExistence type="predicted"/>
<dbReference type="Proteomes" id="UP001210380">
    <property type="component" value="Unassembled WGS sequence"/>
</dbReference>
<name>A0ABT4UTY0_9PSEU</name>
<sequence length="198" mass="20924">MNLRRCARSMGLTSNPLRRRLDKVVATLVLGLVLFAIFGVPVVAVVVGETSYDAASRAAAAAAATRHPVNATVLKPHIADAVGTAPDVKPQHYSAEVRWTGADGTPHFATAAVAPSADVGSAVQLWVDTSDRLSAPPLSERQIRGAATMSAFGALVSGEVLCIVLVTCVRAVGEALASRSWGREWEVVGPKWTRRQQF</sequence>
<accession>A0ABT4UTY0</accession>
<evidence type="ECO:0000313" key="1">
    <source>
        <dbReference type="EMBL" id="MDA3625129.1"/>
    </source>
</evidence>
<keyword evidence="2" id="KW-1185">Reference proteome</keyword>
<dbReference type="InterPro" id="IPR039708">
    <property type="entry name" value="MT1774/Rv1733c-like"/>
</dbReference>
<protein>
    <submittedName>
        <fullName evidence="1">Uncharacterized protein</fullName>
    </submittedName>
</protein>
<dbReference type="RefSeq" id="WP_270947710.1">
    <property type="nucleotide sequence ID" value="NZ_JAQGLA010000007.1"/>
</dbReference>
<comment type="caution">
    <text evidence="1">The sequence shown here is derived from an EMBL/GenBank/DDBJ whole genome shotgun (WGS) entry which is preliminary data.</text>
</comment>
<gene>
    <name evidence="1" type="ORF">OU415_06765</name>
</gene>